<sequence>MSQDPVVTLVVPASAPFQELNPDPESGPNASGLPAATRVTPTAQVKDRVVRDPSDQTGRPLQPKAELKTENSSMAETAAPDSEDQAKAAVVVPSVQHVPEEHATKQKQVAFKGAAAGEDKEAEPSKPKMEQDESSPNKDKTPKRKPTIPKARKVNFEGFKNRFSEGEDIYALDVLVAGDDLADEIHREMQTRQNFGYQNFSYHNFGYQNLSYQNFGYQNLVHSEEKNNSRRKQTKKSSSVFDQANRAAIPKAVIQPKEGGWVRRVRIQSQPILHHLSKAVGEPWDTDTPRTFDRPFSVFIYFQDKMRDVLAELESRWAEEERRQALGGERKPDAQVDESKAVEDREANTLDNEESMDARAASIEALRDVRCYVKFVDDEIAPLARQFEGTAHKKIRFDDLWFLFKVGDLVCTPGGMVPAISGSKSSLMYQPLWRIYSLSHPLDPFLDPAVEPRLDPRRSTLDQRFVVDNRPQRRRRPQPFMSDYDDDDGDETEGREGQFGVWAYYIDHNGASYGSVKHCMTISRYQGEETITSLPCYPLRYLDDWESHLEELKERGRKFESCMKNNHWSYNGWTLISRPDGAPMPANPASVSQHLQSEYIDSHVVVDFAEAFHQVPGWKPAFHQPMAFQAFWQAKADEVQTVTWSDQERSKLVSTAGDICQRIDGVPNLQRNDGLKRDKFLQASKKLPLNSGGHTPILLQDEDYALLSRRMFVYVLKDRKFVSVDIQYLNEIPTQDNVFKNLMIEKEYKQMVKGLVASHLAKKELERNHPGAARAIQSQDIIYGKGRGLVILLHGVPGVGKTATAEAVALEYQKPLFSITCGDLGLTPREVEKSLTEIFRLAHLWHCVLLFDEADVFLAQRSRFDLGRNALVSVFLRILEYYNGILFLTTNRVGSLDEAFKSRIHMSLYYPPLNKTQVELIFKVNLDRLSEIEKERQELTGEPQLDIRASSIVEFATQHCAKTERQGGRWNGRQIRNAFQIASSLARYHALEEYELELAEGKDGGQKQPVLDEAQFRKVERATEAFKDYLERTKGYNDSDLAHILGDRDDFYRQERLFGTAASAGAAAATGYPGPPVPCPNVNVEFPQPMTYGYGDGTNVYQTPAHPRAGLSPGPFQTPPMSVAQGRPGLDPFTTDASMSQQSYGHDMNSGQGYGRAGRPSAYDYGGHMPPPPHQDTTPGESRYV</sequence>
<dbReference type="eggNOG" id="KOG0742">
    <property type="taxonomic scope" value="Eukaryota"/>
</dbReference>
<feature type="compositionally biased region" description="Basic residues" evidence="1">
    <location>
        <begin position="141"/>
        <end position="152"/>
    </location>
</feature>
<evidence type="ECO:0000313" key="3">
    <source>
        <dbReference type="EMBL" id="EXU95804.1"/>
    </source>
</evidence>
<feature type="compositionally biased region" description="Polar residues" evidence="1">
    <location>
        <begin position="1135"/>
        <end position="1144"/>
    </location>
</feature>
<dbReference type="Pfam" id="PF00004">
    <property type="entry name" value="AAA"/>
    <property type="match status" value="1"/>
</dbReference>
<gene>
    <name evidence="3" type="ORF">X797_011106</name>
</gene>
<accession>A0A014P386</accession>
<dbReference type="GO" id="GO:0016887">
    <property type="term" value="F:ATP hydrolysis activity"/>
    <property type="evidence" value="ECO:0007669"/>
    <property type="project" value="InterPro"/>
</dbReference>
<dbReference type="InterPro" id="IPR054289">
    <property type="entry name" value="DUF7025"/>
</dbReference>
<comment type="caution">
    <text evidence="3">The sequence shown here is derived from an EMBL/GenBank/DDBJ whole genome shotgun (WGS) entry which is preliminary data.</text>
</comment>
<protein>
    <submittedName>
        <fullName evidence="3">ATPase (AAA) domain protein</fullName>
    </submittedName>
</protein>
<evidence type="ECO:0000256" key="1">
    <source>
        <dbReference type="SAM" id="MobiDB-lite"/>
    </source>
</evidence>
<dbReference type="HOGENOM" id="CLU_004471_2_3_1"/>
<dbReference type="InterPro" id="IPR003593">
    <property type="entry name" value="AAA+_ATPase"/>
</dbReference>
<dbReference type="PANTHER" id="PTHR46411:SF3">
    <property type="entry name" value="AAA+ ATPASE DOMAIN-CONTAINING PROTEIN"/>
    <property type="match status" value="1"/>
</dbReference>
<dbReference type="PANTHER" id="PTHR46411">
    <property type="entry name" value="FAMILY ATPASE, PUTATIVE-RELATED"/>
    <property type="match status" value="1"/>
</dbReference>
<dbReference type="InterPro" id="IPR027417">
    <property type="entry name" value="P-loop_NTPase"/>
</dbReference>
<name>A0A014P386_9HYPO</name>
<proteinExistence type="predicted"/>
<feature type="compositionally biased region" description="Basic and acidic residues" evidence="1">
    <location>
        <begin position="322"/>
        <end position="348"/>
    </location>
</feature>
<evidence type="ECO:0000313" key="4">
    <source>
        <dbReference type="Proteomes" id="UP000030151"/>
    </source>
</evidence>
<dbReference type="Proteomes" id="UP000030151">
    <property type="component" value="Unassembled WGS sequence"/>
</dbReference>
<evidence type="ECO:0000259" key="2">
    <source>
        <dbReference type="SMART" id="SM00382"/>
    </source>
</evidence>
<feature type="domain" description="AAA+ ATPase" evidence="2">
    <location>
        <begin position="787"/>
        <end position="914"/>
    </location>
</feature>
<feature type="compositionally biased region" description="Acidic residues" evidence="1">
    <location>
        <begin position="483"/>
        <end position="493"/>
    </location>
</feature>
<dbReference type="Pfam" id="PF22942">
    <property type="entry name" value="DUF7025"/>
    <property type="match status" value="1"/>
</dbReference>
<dbReference type="InterPro" id="IPR003959">
    <property type="entry name" value="ATPase_AAA_core"/>
</dbReference>
<dbReference type="SUPFAM" id="SSF52540">
    <property type="entry name" value="P-loop containing nucleoside triphosphate hydrolases"/>
    <property type="match status" value="1"/>
</dbReference>
<dbReference type="GO" id="GO:0005524">
    <property type="term" value="F:ATP binding"/>
    <property type="evidence" value="ECO:0007669"/>
    <property type="project" value="InterPro"/>
</dbReference>
<feature type="region of interest" description="Disordered" evidence="1">
    <location>
        <begin position="15"/>
        <end position="152"/>
    </location>
</feature>
<dbReference type="OrthoDB" id="10042665at2759"/>
<dbReference type="InterPro" id="IPR056599">
    <property type="entry name" value="AAA_lid_fung"/>
</dbReference>
<feature type="compositionally biased region" description="Basic and acidic residues" evidence="1">
    <location>
        <begin position="45"/>
        <end position="54"/>
    </location>
</feature>
<feature type="region of interest" description="Disordered" evidence="1">
    <location>
        <begin position="461"/>
        <end position="493"/>
    </location>
</feature>
<dbReference type="CDD" id="cd19481">
    <property type="entry name" value="RecA-like_protease"/>
    <property type="match status" value="1"/>
</dbReference>
<feature type="compositionally biased region" description="Polar residues" evidence="1">
    <location>
        <begin position="1175"/>
        <end position="1185"/>
    </location>
</feature>
<feature type="compositionally biased region" description="Basic and acidic residues" evidence="1">
    <location>
        <begin position="117"/>
        <end position="140"/>
    </location>
</feature>
<organism evidence="3 4">
    <name type="scientific">Metarhizium robertsii</name>
    <dbReference type="NCBI Taxonomy" id="568076"/>
    <lineage>
        <taxon>Eukaryota</taxon>
        <taxon>Fungi</taxon>
        <taxon>Dikarya</taxon>
        <taxon>Ascomycota</taxon>
        <taxon>Pezizomycotina</taxon>
        <taxon>Sordariomycetes</taxon>
        <taxon>Hypocreomycetidae</taxon>
        <taxon>Hypocreales</taxon>
        <taxon>Clavicipitaceae</taxon>
        <taxon>Metarhizium</taxon>
    </lineage>
</organism>
<feature type="region of interest" description="Disordered" evidence="1">
    <location>
        <begin position="1134"/>
        <end position="1185"/>
    </location>
</feature>
<dbReference type="EMBL" id="JELW01000064">
    <property type="protein sequence ID" value="EXU95804.1"/>
    <property type="molecule type" value="Genomic_DNA"/>
</dbReference>
<reference evidence="3 4" key="1">
    <citation type="submission" date="2014-02" db="EMBL/GenBank/DDBJ databases">
        <title>The genome sequence of the entomopathogenic fungus Metarhizium robertsii ARSEF 2575.</title>
        <authorList>
            <person name="Giuliano Garisto Donzelli B."/>
            <person name="Roe B.A."/>
            <person name="Macmil S.L."/>
            <person name="Krasnoff S.B."/>
            <person name="Gibson D.M."/>
        </authorList>
    </citation>
    <scope>NUCLEOTIDE SEQUENCE [LARGE SCALE GENOMIC DNA]</scope>
    <source>
        <strain evidence="3 4">ARSEF 2575</strain>
    </source>
</reference>
<feature type="region of interest" description="Disordered" evidence="1">
    <location>
        <begin position="322"/>
        <end position="354"/>
    </location>
</feature>
<dbReference type="Pfam" id="PF23232">
    <property type="entry name" value="AAA_lid_13"/>
    <property type="match status" value="1"/>
</dbReference>
<feature type="compositionally biased region" description="Basic and acidic residues" evidence="1">
    <location>
        <begin position="461"/>
        <end position="471"/>
    </location>
</feature>
<dbReference type="SMART" id="SM00382">
    <property type="entry name" value="AAA"/>
    <property type="match status" value="1"/>
</dbReference>
<dbReference type="Gene3D" id="3.40.50.300">
    <property type="entry name" value="P-loop containing nucleotide triphosphate hydrolases"/>
    <property type="match status" value="1"/>
</dbReference>
<dbReference type="AlphaFoldDB" id="A0A014P386"/>